<keyword evidence="2" id="KW-1185">Reference proteome</keyword>
<protein>
    <submittedName>
        <fullName evidence="1">Uncharacterized protein</fullName>
    </submittedName>
</protein>
<reference evidence="1 2" key="2">
    <citation type="journal article" date="2022" name="Mol. Ecol. Resour.">
        <title>The genomes of chicory, endive, great burdock and yacon provide insights into Asteraceae paleo-polyploidization history and plant inulin production.</title>
        <authorList>
            <person name="Fan W."/>
            <person name="Wang S."/>
            <person name="Wang H."/>
            <person name="Wang A."/>
            <person name="Jiang F."/>
            <person name="Liu H."/>
            <person name="Zhao H."/>
            <person name="Xu D."/>
            <person name="Zhang Y."/>
        </authorList>
    </citation>
    <scope>NUCLEOTIDE SEQUENCE [LARGE SCALE GENOMIC DNA]</scope>
    <source>
        <strain evidence="2">cv. Niubang</strain>
    </source>
</reference>
<evidence type="ECO:0000313" key="1">
    <source>
        <dbReference type="EMBL" id="KAI3665668.1"/>
    </source>
</evidence>
<accession>A0ACB8XF95</accession>
<gene>
    <name evidence="1" type="ORF">L6452_44298</name>
</gene>
<dbReference type="Proteomes" id="UP001055879">
    <property type="component" value="Linkage Group LG18"/>
</dbReference>
<reference evidence="2" key="1">
    <citation type="journal article" date="2022" name="Mol. Ecol. Resour.">
        <title>The genomes of chicory, endive, great burdock and yacon provide insights into Asteraceae palaeo-polyploidization history and plant inulin production.</title>
        <authorList>
            <person name="Fan W."/>
            <person name="Wang S."/>
            <person name="Wang H."/>
            <person name="Wang A."/>
            <person name="Jiang F."/>
            <person name="Liu H."/>
            <person name="Zhao H."/>
            <person name="Xu D."/>
            <person name="Zhang Y."/>
        </authorList>
    </citation>
    <scope>NUCLEOTIDE SEQUENCE [LARGE SCALE GENOMIC DNA]</scope>
    <source>
        <strain evidence="2">cv. Niubang</strain>
    </source>
</reference>
<dbReference type="EMBL" id="CM042064">
    <property type="protein sequence ID" value="KAI3665668.1"/>
    <property type="molecule type" value="Genomic_DNA"/>
</dbReference>
<organism evidence="1 2">
    <name type="scientific">Arctium lappa</name>
    <name type="common">Greater burdock</name>
    <name type="synonym">Lappa major</name>
    <dbReference type="NCBI Taxonomy" id="4217"/>
    <lineage>
        <taxon>Eukaryota</taxon>
        <taxon>Viridiplantae</taxon>
        <taxon>Streptophyta</taxon>
        <taxon>Embryophyta</taxon>
        <taxon>Tracheophyta</taxon>
        <taxon>Spermatophyta</taxon>
        <taxon>Magnoliopsida</taxon>
        <taxon>eudicotyledons</taxon>
        <taxon>Gunneridae</taxon>
        <taxon>Pentapetalae</taxon>
        <taxon>asterids</taxon>
        <taxon>campanulids</taxon>
        <taxon>Asterales</taxon>
        <taxon>Asteraceae</taxon>
        <taxon>Carduoideae</taxon>
        <taxon>Cardueae</taxon>
        <taxon>Arctiinae</taxon>
        <taxon>Arctium</taxon>
    </lineage>
</organism>
<sequence length="69" mass="7871">MEFVLVTKGLKWAMSRTIVNGNKVLQIKPKINNIIILIKLKITKKKKKVDIFMSNNQPTLLLGVFLTTC</sequence>
<comment type="caution">
    <text evidence="1">The sequence shown here is derived from an EMBL/GenBank/DDBJ whole genome shotgun (WGS) entry which is preliminary data.</text>
</comment>
<proteinExistence type="predicted"/>
<evidence type="ECO:0000313" key="2">
    <source>
        <dbReference type="Proteomes" id="UP001055879"/>
    </source>
</evidence>
<name>A0ACB8XF95_ARCLA</name>